<reference evidence="2" key="1">
    <citation type="submission" date="2020-06" db="EMBL/GenBank/DDBJ databases">
        <title>Legume-microbial interactions unlock mineral nutrients during tropical forest succession.</title>
        <authorList>
            <person name="Epihov D.Z."/>
        </authorList>
    </citation>
    <scope>NUCLEOTIDE SEQUENCE [LARGE SCALE GENOMIC DNA]</scope>
    <source>
        <strain evidence="2">Pan2503</strain>
    </source>
</reference>
<evidence type="ECO:0000313" key="3">
    <source>
        <dbReference type="Proteomes" id="UP000567293"/>
    </source>
</evidence>
<keyword evidence="1" id="KW-0732">Signal</keyword>
<feature type="chain" id="PRO_5031381990" evidence="1">
    <location>
        <begin position="29"/>
        <end position="366"/>
    </location>
</feature>
<accession>A0A7V8NLZ0</accession>
<proteinExistence type="predicted"/>
<dbReference type="InterPro" id="IPR036939">
    <property type="entry name" value="Cu2_ascorb_mOase_N_sf"/>
</dbReference>
<dbReference type="GO" id="GO:0009055">
    <property type="term" value="F:electron transfer activity"/>
    <property type="evidence" value="ECO:0007669"/>
    <property type="project" value="InterPro"/>
</dbReference>
<dbReference type="GO" id="GO:0016715">
    <property type="term" value="F:oxidoreductase activity, acting on paired donors, with incorporation or reduction of molecular oxygen, reduced ascorbate as one donor, and incorporation of one atom of oxygen"/>
    <property type="evidence" value="ECO:0007669"/>
    <property type="project" value="InterPro"/>
</dbReference>
<dbReference type="SUPFAM" id="SSF46626">
    <property type="entry name" value="Cytochrome c"/>
    <property type="match status" value="1"/>
</dbReference>
<dbReference type="GO" id="GO:0020037">
    <property type="term" value="F:heme binding"/>
    <property type="evidence" value="ECO:0007669"/>
    <property type="project" value="InterPro"/>
</dbReference>
<dbReference type="EMBL" id="JACDQQ010000220">
    <property type="protein sequence ID" value="MBA0083780.1"/>
    <property type="molecule type" value="Genomic_DNA"/>
</dbReference>
<organism evidence="2 3">
    <name type="scientific">Candidatus Acidiferrum panamense</name>
    <dbReference type="NCBI Taxonomy" id="2741543"/>
    <lineage>
        <taxon>Bacteria</taxon>
        <taxon>Pseudomonadati</taxon>
        <taxon>Acidobacteriota</taxon>
        <taxon>Terriglobia</taxon>
        <taxon>Candidatus Acidiferrales</taxon>
        <taxon>Candidatus Acidiferrum</taxon>
    </lineage>
</organism>
<dbReference type="Gene3D" id="2.60.120.310">
    <property type="entry name" value="Copper type II, ascorbate-dependent monooxygenase, N-terminal domain"/>
    <property type="match status" value="1"/>
</dbReference>
<comment type="caution">
    <text evidence="2">The sequence shown here is derived from an EMBL/GenBank/DDBJ whole genome shotgun (WGS) entry which is preliminary data.</text>
</comment>
<sequence>MRTGRLRNSCLKLSAVAVLLAIPGTGSSAVPAKPTFAKDIAPIFQEKCQACHRRDSMAPMSLVTYEETRPWAKAIKERVATRQMPPWHLDKTVGIQSFQNDRSLSDDQIATIVRWADGGAPPGDSRDMPPPKPWPNENEWQLAKQYGQPDLIIKSDPYTMPAVGQDQWWRPMTEIPITEARWVRAVEMRPASLAGRRITHHAIAYLLQQEPADQKNPAASDDPLTAIAGGGILMEWAVGKQYDIYRPNTGKLLLPGAKVWWDVHYHAVGDTIQDHVELAVYLYPRDEKPKYRTYLTMFNAAASGKGSPLDIAPNVVAETENFHVLKQAARFENFQPHMHLRGKAMLLEAILPDGTKETISYVNNFN</sequence>
<dbReference type="AlphaFoldDB" id="A0A7V8NLZ0"/>
<keyword evidence="3" id="KW-1185">Reference proteome</keyword>
<feature type="non-terminal residue" evidence="2">
    <location>
        <position position="366"/>
    </location>
</feature>
<dbReference type="InterPro" id="IPR036909">
    <property type="entry name" value="Cyt_c-like_dom_sf"/>
</dbReference>
<protein>
    <submittedName>
        <fullName evidence="2">Cytochrome c</fullName>
    </submittedName>
</protein>
<dbReference type="Proteomes" id="UP000567293">
    <property type="component" value="Unassembled WGS sequence"/>
</dbReference>
<gene>
    <name evidence="2" type="ORF">HRJ53_02180</name>
</gene>
<feature type="signal peptide" evidence="1">
    <location>
        <begin position="1"/>
        <end position="28"/>
    </location>
</feature>
<dbReference type="GO" id="GO:0005507">
    <property type="term" value="F:copper ion binding"/>
    <property type="evidence" value="ECO:0007669"/>
    <property type="project" value="InterPro"/>
</dbReference>
<evidence type="ECO:0000256" key="1">
    <source>
        <dbReference type="SAM" id="SignalP"/>
    </source>
</evidence>
<dbReference type="SUPFAM" id="SSF49742">
    <property type="entry name" value="PHM/PNGase F"/>
    <property type="match status" value="1"/>
</dbReference>
<dbReference type="InterPro" id="IPR008977">
    <property type="entry name" value="PHM/PNGase_F_dom_sf"/>
</dbReference>
<evidence type="ECO:0000313" key="2">
    <source>
        <dbReference type="EMBL" id="MBA0083780.1"/>
    </source>
</evidence>
<name>A0A7V8NLZ0_9BACT</name>